<proteinExistence type="predicted"/>
<dbReference type="NCBIfam" id="TIGR02602">
    <property type="entry name" value="8TM_EpsH"/>
    <property type="match status" value="1"/>
</dbReference>
<evidence type="ECO:0000256" key="2">
    <source>
        <dbReference type="ARBA" id="ARBA00022475"/>
    </source>
</evidence>
<evidence type="ECO:0000256" key="7">
    <source>
        <dbReference type="ARBA" id="ARBA00023136"/>
    </source>
</evidence>
<sequence>MNRDTSGEHAFNPLRPVTLAICAVFAIAFGWAYWPTMTELMEAWRTQPDYSHGFMVFPVALYLLWVRRDQYPGADLSFHWGGVALIAASLVLRFVSALLFIPDLDGWSIPLWAAGVVWLICGRRVALWAAPAIGFLIFMAPLPYKVERWMSLPLQNVSTGLSTWGLQLFGQPALAEGNVIMIGDSPLFVEEACAGMRIFVGIVALAYACVVMARRPLWQNVAIALATLPIAIIANATRIIVTATIVHWSGESSDEVYKFVHDWAGIVMIPYAAGLFALFLAYLSNLLRYIETVEVATLTRRRKTAH</sequence>
<dbReference type="InterPro" id="IPR019127">
    <property type="entry name" value="Exosortase"/>
</dbReference>
<evidence type="ECO:0000256" key="3">
    <source>
        <dbReference type="ARBA" id="ARBA00022670"/>
    </source>
</evidence>
<organism evidence="9 10">
    <name type="scientific">Pseudobythopirellula maris</name>
    <dbReference type="NCBI Taxonomy" id="2527991"/>
    <lineage>
        <taxon>Bacteria</taxon>
        <taxon>Pseudomonadati</taxon>
        <taxon>Planctomycetota</taxon>
        <taxon>Planctomycetia</taxon>
        <taxon>Pirellulales</taxon>
        <taxon>Lacipirellulaceae</taxon>
        <taxon>Pseudobythopirellula</taxon>
    </lineage>
</organism>
<dbReference type="GO" id="GO:0005886">
    <property type="term" value="C:plasma membrane"/>
    <property type="evidence" value="ECO:0007669"/>
    <property type="project" value="UniProtKB-SubCell"/>
</dbReference>
<dbReference type="RefSeq" id="WP_197525793.1">
    <property type="nucleotide sequence ID" value="NZ_SJPQ01000003.1"/>
</dbReference>
<dbReference type="EMBL" id="SJPQ01000003">
    <property type="protein sequence ID" value="TWT87514.1"/>
    <property type="molecule type" value="Genomic_DNA"/>
</dbReference>
<keyword evidence="10" id="KW-1185">Reference proteome</keyword>
<evidence type="ECO:0000256" key="5">
    <source>
        <dbReference type="ARBA" id="ARBA00022801"/>
    </source>
</evidence>
<keyword evidence="6 8" id="KW-1133">Transmembrane helix</keyword>
<dbReference type="InterPro" id="IPR026392">
    <property type="entry name" value="Exo/Archaeosortase_dom"/>
</dbReference>
<feature type="transmembrane region" description="Helical" evidence="8">
    <location>
        <begin position="78"/>
        <end position="100"/>
    </location>
</feature>
<comment type="caution">
    <text evidence="9">The sequence shown here is derived from an EMBL/GenBank/DDBJ whole genome shotgun (WGS) entry which is preliminary data.</text>
</comment>
<keyword evidence="3" id="KW-0645">Protease</keyword>
<evidence type="ECO:0000256" key="1">
    <source>
        <dbReference type="ARBA" id="ARBA00004651"/>
    </source>
</evidence>
<reference evidence="9 10" key="1">
    <citation type="submission" date="2019-02" db="EMBL/GenBank/DDBJ databases">
        <title>Deep-cultivation of Planctomycetes and their phenomic and genomic characterization uncovers novel biology.</title>
        <authorList>
            <person name="Wiegand S."/>
            <person name="Jogler M."/>
            <person name="Boedeker C."/>
            <person name="Pinto D."/>
            <person name="Vollmers J."/>
            <person name="Rivas-Marin E."/>
            <person name="Kohn T."/>
            <person name="Peeters S.H."/>
            <person name="Heuer A."/>
            <person name="Rast P."/>
            <person name="Oberbeckmann S."/>
            <person name="Bunk B."/>
            <person name="Jeske O."/>
            <person name="Meyerdierks A."/>
            <person name="Storesund J.E."/>
            <person name="Kallscheuer N."/>
            <person name="Luecker S."/>
            <person name="Lage O.M."/>
            <person name="Pohl T."/>
            <person name="Merkel B.J."/>
            <person name="Hornburger P."/>
            <person name="Mueller R.-W."/>
            <person name="Bruemmer F."/>
            <person name="Labrenz M."/>
            <person name="Spormann A.M."/>
            <person name="Op Den Camp H."/>
            <person name="Overmann J."/>
            <person name="Amann R."/>
            <person name="Jetten M.S.M."/>
            <person name="Mascher T."/>
            <person name="Medema M.H."/>
            <person name="Devos D.P."/>
            <person name="Kaster A.-K."/>
            <person name="Ovreas L."/>
            <person name="Rohde M."/>
            <person name="Galperin M.Y."/>
            <person name="Jogler C."/>
        </authorList>
    </citation>
    <scope>NUCLEOTIDE SEQUENCE [LARGE SCALE GENOMIC DNA]</scope>
    <source>
        <strain evidence="9 10">Mal64</strain>
    </source>
</reference>
<keyword evidence="5" id="KW-0378">Hydrolase</keyword>
<dbReference type="GO" id="GO:0008233">
    <property type="term" value="F:peptidase activity"/>
    <property type="evidence" value="ECO:0007669"/>
    <property type="project" value="UniProtKB-KW"/>
</dbReference>
<feature type="transmembrane region" description="Helical" evidence="8">
    <location>
        <begin position="194"/>
        <end position="213"/>
    </location>
</feature>
<dbReference type="AlphaFoldDB" id="A0A5C5ZJG0"/>
<keyword evidence="2" id="KW-1003">Cell membrane</keyword>
<name>A0A5C5ZJG0_9BACT</name>
<feature type="transmembrane region" description="Helical" evidence="8">
    <location>
        <begin position="220"/>
        <end position="243"/>
    </location>
</feature>
<dbReference type="GO" id="GO:0006508">
    <property type="term" value="P:proteolysis"/>
    <property type="evidence" value="ECO:0007669"/>
    <property type="project" value="UniProtKB-KW"/>
</dbReference>
<dbReference type="InterPro" id="IPR013426">
    <property type="entry name" value="EpsH-like"/>
</dbReference>
<evidence type="ECO:0000256" key="8">
    <source>
        <dbReference type="SAM" id="Phobius"/>
    </source>
</evidence>
<dbReference type="Proteomes" id="UP000315440">
    <property type="component" value="Unassembled WGS sequence"/>
</dbReference>
<evidence type="ECO:0000256" key="4">
    <source>
        <dbReference type="ARBA" id="ARBA00022692"/>
    </source>
</evidence>
<feature type="transmembrane region" description="Helical" evidence="8">
    <location>
        <begin position="12"/>
        <end position="34"/>
    </location>
</feature>
<keyword evidence="4 8" id="KW-0812">Transmembrane</keyword>
<comment type="subcellular location">
    <subcellularLocation>
        <location evidence="1">Cell membrane</location>
        <topology evidence="1">Multi-pass membrane protein</topology>
    </subcellularLocation>
</comment>
<dbReference type="Pfam" id="PF09721">
    <property type="entry name" value="Exosortase_EpsH"/>
    <property type="match status" value="1"/>
</dbReference>
<keyword evidence="7 8" id="KW-0472">Membrane</keyword>
<protein>
    <submittedName>
        <fullName evidence="9">Transmembrane exosortase</fullName>
    </submittedName>
</protein>
<feature type="transmembrane region" description="Helical" evidence="8">
    <location>
        <begin position="50"/>
        <end position="66"/>
    </location>
</feature>
<gene>
    <name evidence="9" type="ORF">Mal64_30550</name>
</gene>
<feature type="transmembrane region" description="Helical" evidence="8">
    <location>
        <begin position="263"/>
        <end position="283"/>
    </location>
</feature>
<evidence type="ECO:0000313" key="9">
    <source>
        <dbReference type="EMBL" id="TWT87514.1"/>
    </source>
</evidence>
<evidence type="ECO:0000313" key="10">
    <source>
        <dbReference type="Proteomes" id="UP000315440"/>
    </source>
</evidence>
<feature type="transmembrane region" description="Helical" evidence="8">
    <location>
        <begin position="126"/>
        <end position="144"/>
    </location>
</feature>
<dbReference type="NCBIfam" id="TIGR04178">
    <property type="entry name" value="exo_archaeo"/>
    <property type="match status" value="1"/>
</dbReference>
<evidence type="ECO:0000256" key="6">
    <source>
        <dbReference type="ARBA" id="ARBA00022989"/>
    </source>
</evidence>
<feature type="transmembrane region" description="Helical" evidence="8">
    <location>
        <begin position="106"/>
        <end position="121"/>
    </location>
</feature>
<accession>A0A5C5ZJG0</accession>